<name>A0A934T172_9BURK</name>
<proteinExistence type="inferred from homology"/>
<dbReference type="Gene3D" id="3.40.190.10">
    <property type="entry name" value="Periplasmic binding protein-like II"/>
    <property type="match status" value="1"/>
</dbReference>
<reference evidence="2" key="1">
    <citation type="submission" date="2021-01" db="EMBL/GenBank/DDBJ databases">
        <title>Genome sequence of strain Noviherbaspirillum sp. DKR-6.</title>
        <authorList>
            <person name="Chaudhary D.K."/>
        </authorList>
    </citation>
    <scope>NUCLEOTIDE SEQUENCE</scope>
    <source>
        <strain evidence="2">DKR-6</strain>
    </source>
</reference>
<dbReference type="Pfam" id="PF03401">
    <property type="entry name" value="TctC"/>
    <property type="match status" value="1"/>
</dbReference>
<dbReference type="PANTHER" id="PTHR42928:SF5">
    <property type="entry name" value="BLR1237 PROTEIN"/>
    <property type="match status" value="1"/>
</dbReference>
<organism evidence="2 3">
    <name type="scientific">Noviherbaspirillum pedocola</name>
    <dbReference type="NCBI Taxonomy" id="2801341"/>
    <lineage>
        <taxon>Bacteria</taxon>
        <taxon>Pseudomonadati</taxon>
        <taxon>Pseudomonadota</taxon>
        <taxon>Betaproteobacteria</taxon>
        <taxon>Burkholderiales</taxon>
        <taxon>Oxalobacteraceae</taxon>
        <taxon>Noviherbaspirillum</taxon>
    </lineage>
</organism>
<keyword evidence="3" id="KW-1185">Reference proteome</keyword>
<dbReference type="Proteomes" id="UP000622890">
    <property type="component" value="Unassembled WGS sequence"/>
</dbReference>
<dbReference type="InterPro" id="IPR042100">
    <property type="entry name" value="Bug_dom1"/>
</dbReference>
<dbReference type="InterPro" id="IPR005064">
    <property type="entry name" value="BUG"/>
</dbReference>
<dbReference type="AlphaFoldDB" id="A0A934T172"/>
<gene>
    <name evidence="2" type="ORF">JJB74_31655</name>
</gene>
<comment type="caution">
    <text evidence="2">The sequence shown here is derived from an EMBL/GenBank/DDBJ whole genome shotgun (WGS) entry which is preliminary data.</text>
</comment>
<dbReference type="PANTHER" id="PTHR42928">
    <property type="entry name" value="TRICARBOXYLATE-BINDING PROTEIN"/>
    <property type="match status" value="1"/>
</dbReference>
<dbReference type="Gene3D" id="3.40.190.150">
    <property type="entry name" value="Bordetella uptake gene, domain 1"/>
    <property type="match status" value="1"/>
</dbReference>
<accession>A0A934T172</accession>
<protein>
    <recommendedName>
        <fullName evidence="4">Tripartite tricarboxylate transporter substrate binding protein</fullName>
    </recommendedName>
</protein>
<evidence type="ECO:0000256" key="1">
    <source>
        <dbReference type="ARBA" id="ARBA00006987"/>
    </source>
</evidence>
<evidence type="ECO:0000313" key="3">
    <source>
        <dbReference type="Proteomes" id="UP000622890"/>
    </source>
</evidence>
<dbReference type="SUPFAM" id="SSF53850">
    <property type="entry name" value="Periplasmic binding protein-like II"/>
    <property type="match status" value="1"/>
</dbReference>
<evidence type="ECO:0008006" key="4">
    <source>
        <dbReference type="Google" id="ProtNLM"/>
    </source>
</evidence>
<evidence type="ECO:0000313" key="2">
    <source>
        <dbReference type="EMBL" id="MBK4739175.1"/>
    </source>
</evidence>
<sequence length="189" mass="19708">MQGVVQDVIAAAKAKPGSINFASSGNGTSQHLSGVFFEQLSGTKLSHVPYKGSSESLSALMGGQGPDLIFENLAPALPYIKAGKLRAIGVTSAKRVSTLPDVPTVAETLSGFDVVSWQAIFAPAGVPKPIVAKLSGALVNTMLDPEMKSKLVSMGIEPSAMTPAELATFQKAEVEKWAKVIKTANIKLD</sequence>
<comment type="similarity">
    <text evidence="1">Belongs to the UPF0065 (bug) family.</text>
</comment>
<dbReference type="EMBL" id="JAEPBG010000041">
    <property type="protein sequence ID" value="MBK4739175.1"/>
    <property type="molecule type" value="Genomic_DNA"/>
</dbReference>